<proteinExistence type="predicted"/>
<evidence type="ECO:0000256" key="5">
    <source>
        <dbReference type="SAM" id="MobiDB-lite"/>
    </source>
</evidence>
<dbReference type="FunFam" id="1.20.1250.20:FF:000814">
    <property type="entry name" value="Uncharacterized protein"/>
    <property type="match status" value="1"/>
</dbReference>
<evidence type="ECO:0000256" key="1">
    <source>
        <dbReference type="ARBA" id="ARBA00004141"/>
    </source>
</evidence>
<dbReference type="Proteomes" id="UP000218231">
    <property type="component" value="Unassembled WGS sequence"/>
</dbReference>
<gene>
    <name evidence="7" type="ORF">WR25_07447</name>
</gene>
<feature type="transmembrane region" description="Helical" evidence="6">
    <location>
        <begin position="181"/>
        <end position="201"/>
    </location>
</feature>
<feature type="transmembrane region" description="Helical" evidence="6">
    <location>
        <begin position="460"/>
        <end position="481"/>
    </location>
</feature>
<dbReference type="InterPro" id="IPR036259">
    <property type="entry name" value="MFS_trans_sf"/>
</dbReference>
<dbReference type="OrthoDB" id="6415790at2759"/>
<name>A0A2A2JTA1_9BILA</name>
<feature type="transmembrane region" description="Helical" evidence="6">
    <location>
        <begin position="396"/>
        <end position="414"/>
    </location>
</feature>
<organism evidence="7 8">
    <name type="scientific">Diploscapter pachys</name>
    <dbReference type="NCBI Taxonomy" id="2018661"/>
    <lineage>
        <taxon>Eukaryota</taxon>
        <taxon>Metazoa</taxon>
        <taxon>Ecdysozoa</taxon>
        <taxon>Nematoda</taxon>
        <taxon>Chromadorea</taxon>
        <taxon>Rhabditida</taxon>
        <taxon>Rhabditina</taxon>
        <taxon>Rhabditomorpha</taxon>
        <taxon>Rhabditoidea</taxon>
        <taxon>Rhabditidae</taxon>
        <taxon>Diploscapter</taxon>
    </lineage>
</organism>
<dbReference type="PANTHER" id="PTHR12778">
    <property type="entry name" value="SOLUTE CARRIER FAMILY 33 ACETYL-COA TRANSPORTER -RELATED"/>
    <property type="match status" value="1"/>
</dbReference>
<evidence type="ECO:0000313" key="8">
    <source>
        <dbReference type="Proteomes" id="UP000218231"/>
    </source>
</evidence>
<dbReference type="STRING" id="2018661.A0A2A2JTA1"/>
<evidence type="ECO:0000256" key="4">
    <source>
        <dbReference type="ARBA" id="ARBA00023136"/>
    </source>
</evidence>
<dbReference type="InterPro" id="IPR024371">
    <property type="entry name" value="AcetylCoA_trans_1-like"/>
</dbReference>
<dbReference type="Pfam" id="PF13000">
    <property type="entry name" value="Acatn"/>
    <property type="match status" value="2"/>
</dbReference>
<dbReference type="AlphaFoldDB" id="A0A2A2JTA1"/>
<feature type="transmembrane region" description="Helical" evidence="6">
    <location>
        <begin position="426"/>
        <end position="448"/>
    </location>
</feature>
<evidence type="ECO:0000256" key="6">
    <source>
        <dbReference type="SAM" id="Phobius"/>
    </source>
</evidence>
<dbReference type="GO" id="GO:0035348">
    <property type="term" value="P:acetyl-CoA transmembrane transport"/>
    <property type="evidence" value="ECO:0007669"/>
    <property type="project" value="InterPro"/>
</dbReference>
<dbReference type="GO" id="GO:0016020">
    <property type="term" value="C:membrane"/>
    <property type="evidence" value="ECO:0007669"/>
    <property type="project" value="UniProtKB-SubCell"/>
</dbReference>
<keyword evidence="2 6" id="KW-0812">Transmembrane</keyword>
<keyword evidence="3 6" id="KW-1133">Transmembrane helix</keyword>
<evidence type="ECO:0000256" key="2">
    <source>
        <dbReference type="ARBA" id="ARBA00022692"/>
    </source>
</evidence>
<evidence type="ECO:0008006" key="9">
    <source>
        <dbReference type="Google" id="ProtNLM"/>
    </source>
</evidence>
<dbReference type="SUPFAM" id="SSF103473">
    <property type="entry name" value="MFS general substrate transporter"/>
    <property type="match status" value="1"/>
</dbReference>
<keyword evidence="4 6" id="KW-0472">Membrane</keyword>
<protein>
    <recommendedName>
        <fullName evidence="9">Acetyl-coenzyme A transporter 1</fullName>
    </recommendedName>
</protein>
<dbReference type="PANTHER" id="PTHR12778:SF9">
    <property type="entry name" value="ACETYL-COENZYME A TRANSPORTER 1"/>
    <property type="match status" value="1"/>
</dbReference>
<sequence length="603" mass="68445">MTSHFTSIEIEDEAIARNSLAMAERIRRRNRGDSSIPRTGEDVMAFEPDMDWSSAGPHAPNIFHPAKQHRRRHSDNESEDELFRPHTPVDPNLGWFQRTRETLRGDVSSILLLLFLYLLQGVPLGLIAAIPLLLSGKHVSYGQQAIFSFAYWPFSLKLLWAPIVDSVYWKRVGRRKSWMVPCQYLIGVFMFVLSYSVDYILGEDNPDTQPNVVFLMLIFLPLNFLAATQDIAVDGWALTILSRKNVGYASTCNAVGQTAGYFLGNAVFLSLESADFANTFFRSKDDQKPYGLIDLSGFVFFWGWIFIITTTLVLIFKKEVDNSLEETKGDNSNDEEKNEELEMGIIETYSVLWKILKLKPMIYMLIILMTGKIAFSATDGMTSLKLIHMGVPKDRLASISLFLTPLQILLPWMIGKWTAGPRPLNIFLMSYPYRIFIDGVFAVLVWWTPAFRTEDGKFGNLVYVVWIAGYIFHQVASYSMFVSMMSFNAQISDPRIGGTYMTLLNTINNLGGNWPVTVILSVTDWFTYKNCVAKGTQTVLYACNKKALADQCSAGGDACETAIDGYYISVALCSVIGLIWYKVFFGKIRYLQKIHRKEWRVIK</sequence>
<feature type="transmembrane region" description="Helical" evidence="6">
    <location>
        <begin position="110"/>
        <end position="134"/>
    </location>
</feature>
<evidence type="ECO:0000256" key="3">
    <source>
        <dbReference type="ARBA" id="ARBA00022989"/>
    </source>
</evidence>
<dbReference type="EMBL" id="LIAE01010235">
    <property type="protein sequence ID" value="PAV64891.1"/>
    <property type="molecule type" value="Genomic_DNA"/>
</dbReference>
<dbReference type="GO" id="GO:0008521">
    <property type="term" value="F:acetyl-CoA transmembrane transporter activity"/>
    <property type="evidence" value="ECO:0007669"/>
    <property type="project" value="InterPro"/>
</dbReference>
<feature type="transmembrane region" description="Helical" evidence="6">
    <location>
        <begin position="566"/>
        <end position="585"/>
    </location>
</feature>
<dbReference type="Gene3D" id="1.20.1250.20">
    <property type="entry name" value="MFS general substrate transporter like domains"/>
    <property type="match status" value="1"/>
</dbReference>
<feature type="transmembrane region" description="Helical" evidence="6">
    <location>
        <begin position="292"/>
        <end position="316"/>
    </location>
</feature>
<comment type="caution">
    <text evidence="7">The sequence shown here is derived from an EMBL/GenBank/DDBJ whole genome shotgun (WGS) entry which is preliminary data.</text>
</comment>
<keyword evidence="8" id="KW-1185">Reference proteome</keyword>
<reference evidence="7 8" key="1">
    <citation type="journal article" date="2017" name="Curr. Biol.">
        <title>Genome architecture and evolution of a unichromosomal asexual nematode.</title>
        <authorList>
            <person name="Fradin H."/>
            <person name="Zegar C."/>
            <person name="Gutwein M."/>
            <person name="Lucas J."/>
            <person name="Kovtun M."/>
            <person name="Corcoran D."/>
            <person name="Baugh L.R."/>
            <person name="Kiontke K."/>
            <person name="Gunsalus K."/>
            <person name="Fitch D.H."/>
            <person name="Piano F."/>
        </authorList>
    </citation>
    <scope>NUCLEOTIDE SEQUENCE [LARGE SCALE GENOMIC DNA]</scope>
    <source>
        <strain evidence="7">PF1309</strain>
    </source>
</reference>
<dbReference type="InterPro" id="IPR004752">
    <property type="entry name" value="AmpG_permease/AT-1"/>
</dbReference>
<feature type="transmembrane region" description="Helical" evidence="6">
    <location>
        <begin position="146"/>
        <end position="169"/>
    </location>
</feature>
<feature type="transmembrane region" description="Helical" evidence="6">
    <location>
        <begin position="213"/>
        <end position="233"/>
    </location>
</feature>
<evidence type="ECO:0000313" key="7">
    <source>
        <dbReference type="EMBL" id="PAV64891.1"/>
    </source>
</evidence>
<feature type="region of interest" description="Disordered" evidence="5">
    <location>
        <begin position="57"/>
        <end position="83"/>
    </location>
</feature>
<feature type="transmembrane region" description="Helical" evidence="6">
    <location>
        <begin position="361"/>
        <end position="384"/>
    </location>
</feature>
<comment type="subcellular location">
    <subcellularLocation>
        <location evidence="1">Membrane</location>
        <topology evidence="1">Multi-pass membrane protein</topology>
    </subcellularLocation>
</comment>
<accession>A0A2A2JTA1</accession>